<protein>
    <recommendedName>
        <fullName evidence="6">ATP-dependent Clp protease proteolytic subunit</fullName>
    </recommendedName>
</protein>
<dbReference type="Proteomes" id="UP000633219">
    <property type="component" value="Unassembled WGS sequence"/>
</dbReference>
<evidence type="ECO:0000256" key="2">
    <source>
        <dbReference type="ARBA" id="ARBA00022490"/>
    </source>
</evidence>
<keyword evidence="3 7" id="KW-0645">Protease</keyword>
<dbReference type="GO" id="GO:0004176">
    <property type="term" value="F:ATP-dependent peptidase activity"/>
    <property type="evidence" value="ECO:0007669"/>
    <property type="project" value="InterPro"/>
</dbReference>
<sequence>MSLRKLPEVQAFQKPEWLNFEPPDQNIDAFDPAVISAGADDATEISIYGQIGIDPFTAVDNSERRIAAALRAIGKRDVTVSINSPGGSFFSGLAIYNLLRAHPAKVTINVIGMAGSAASVIAMSGDETLMADGSFIMVHNASGVVVGNKFNAKDAAELLAEVDDAMAHIYAARAGVDAKTAAAWMDRRRGDGTMFNASSAIEQGLADGKVSAAAVKVKADASRAVPRERVMENALVAAASMSPQDAKAFIADLKSGTRDAPGNVTRDADDLKAAIQQLRSTIRS</sequence>
<dbReference type="InterPro" id="IPR029045">
    <property type="entry name" value="ClpP/crotonase-like_dom_sf"/>
</dbReference>
<evidence type="ECO:0000256" key="6">
    <source>
        <dbReference type="RuleBase" id="RU003567"/>
    </source>
</evidence>
<dbReference type="CDD" id="cd07016">
    <property type="entry name" value="S14_ClpP_1"/>
    <property type="match status" value="1"/>
</dbReference>
<name>A0A936YQW0_9HYPH</name>
<reference evidence="7" key="1">
    <citation type="submission" date="2021-01" db="EMBL/GenBank/DDBJ databases">
        <title>Rhizobium sp. strain KVB221 16S ribosomal RNA gene Genome sequencing and assembly.</title>
        <authorList>
            <person name="Kang M."/>
        </authorList>
    </citation>
    <scope>NUCLEOTIDE SEQUENCE</scope>
    <source>
        <strain evidence="7">KVB221</strain>
    </source>
</reference>
<dbReference type="PANTHER" id="PTHR10381">
    <property type="entry name" value="ATP-DEPENDENT CLP PROTEASE PROTEOLYTIC SUBUNIT"/>
    <property type="match status" value="1"/>
</dbReference>
<dbReference type="GO" id="GO:0051117">
    <property type="term" value="F:ATPase binding"/>
    <property type="evidence" value="ECO:0007669"/>
    <property type="project" value="TreeGrafter"/>
</dbReference>
<organism evidence="7 8">
    <name type="scientific">Rhizobium setariae</name>
    <dbReference type="NCBI Taxonomy" id="2801340"/>
    <lineage>
        <taxon>Bacteria</taxon>
        <taxon>Pseudomonadati</taxon>
        <taxon>Pseudomonadota</taxon>
        <taxon>Alphaproteobacteria</taxon>
        <taxon>Hyphomicrobiales</taxon>
        <taxon>Rhizobiaceae</taxon>
        <taxon>Rhizobium/Agrobacterium group</taxon>
        <taxon>Rhizobium</taxon>
    </lineage>
</organism>
<evidence type="ECO:0000256" key="4">
    <source>
        <dbReference type="ARBA" id="ARBA00022801"/>
    </source>
</evidence>
<dbReference type="PRINTS" id="PR00127">
    <property type="entry name" value="CLPPROTEASEP"/>
</dbReference>
<evidence type="ECO:0000256" key="5">
    <source>
        <dbReference type="ARBA" id="ARBA00022825"/>
    </source>
</evidence>
<evidence type="ECO:0000256" key="3">
    <source>
        <dbReference type="ARBA" id="ARBA00022670"/>
    </source>
</evidence>
<comment type="similarity">
    <text evidence="1 6">Belongs to the peptidase S14 family.</text>
</comment>
<dbReference type="SUPFAM" id="SSF52096">
    <property type="entry name" value="ClpP/crotonase"/>
    <property type="match status" value="1"/>
</dbReference>
<dbReference type="InterPro" id="IPR001907">
    <property type="entry name" value="ClpP"/>
</dbReference>
<dbReference type="EMBL" id="JAEQNC010000010">
    <property type="protein sequence ID" value="MBL0374028.1"/>
    <property type="molecule type" value="Genomic_DNA"/>
</dbReference>
<keyword evidence="4" id="KW-0378">Hydrolase</keyword>
<comment type="caution">
    <text evidence="7">The sequence shown here is derived from an EMBL/GenBank/DDBJ whole genome shotgun (WGS) entry which is preliminary data.</text>
</comment>
<keyword evidence="2" id="KW-0963">Cytoplasm</keyword>
<dbReference type="Gene3D" id="3.90.226.10">
    <property type="entry name" value="2-enoyl-CoA Hydratase, Chain A, domain 1"/>
    <property type="match status" value="1"/>
</dbReference>
<dbReference type="GO" id="GO:0004252">
    <property type="term" value="F:serine-type endopeptidase activity"/>
    <property type="evidence" value="ECO:0007669"/>
    <property type="project" value="InterPro"/>
</dbReference>
<dbReference type="GO" id="GO:0009368">
    <property type="term" value="C:endopeptidase Clp complex"/>
    <property type="evidence" value="ECO:0007669"/>
    <property type="project" value="TreeGrafter"/>
</dbReference>
<dbReference type="RefSeq" id="WP_201661561.1">
    <property type="nucleotide sequence ID" value="NZ_JAEQNC010000010.1"/>
</dbReference>
<evidence type="ECO:0000313" key="8">
    <source>
        <dbReference type="Proteomes" id="UP000633219"/>
    </source>
</evidence>
<accession>A0A936YQW0</accession>
<dbReference type="PANTHER" id="PTHR10381:SF70">
    <property type="entry name" value="ATP-DEPENDENT CLP PROTEASE PROTEOLYTIC SUBUNIT"/>
    <property type="match status" value="1"/>
</dbReference>
<gene>
    <name evidence="7" type="ORF">JJB09_18565</name>
</gene>
<dbReference type="AlphaFoldDB" id="A0A936YQW0"/>
<proteinExistence type="inferred from homology"/>
<dbReference type="NCBIfam" id="NF045542">
    <property type="entry name" value="Clp_rel_HeadMat"/>
    <property type="match status" value="1"/>
</dbReference>
<dbReference type="Pfam" id="PF00574">
    <property type="entry name" value="CLP_protease"/>
    <property type="match status" value="1"/>
</dbReference>
<evidence type="ECO:0000313" key="7">
    <source>
        <dbReference type="EMBL" id="MBL0374028.1"/>
    </source>
</evidence>
<keyword evidence="5" id="KW-0720">Serine protease</keyword>
<dbReference type="InterPro" id="IPR023562">
    <property type="entry name" value="ClpP/TepA"/>
</dbReference>
<keyword evidence="8" id="KW-1185">Reference proteome</keyword>
<evidence type="ECO:0000256" key="1">
    <source>
        <dbReference type="ARBA" id="ARBA00007039"/>
    </source>
</evidence>
<dbReference type="GO" id="GO:0006515">
    <property type="term" value="P:protein quality control for misfolded or incompletely synthesized proteins"/>
    <property type="evidence" value="ECO:0007669"/>
    <property type="project" value="TreeGrafter"/>
</dbReference>